<sequence>MSSRLKMTARNAFWSYFSMFVSFGLQFISRTVFIYCLGEEYLGINGLFSNVLGVLSFAELGIGTAINFCLYKPVAENNIEKIKSYMWYYKWAYRTIAVIITIIGLALIPFLNVLVKDPGNVGNIVIYYLIYLFNTVTTYFVSYKYSLVNAEQKNYIYTNVNLIISISTIIIQVIALVIWKNFLIYLLVAAIFGVFQKIFICIYFNRLYPYLKEKNIEKLTKQEKSILITKIKALVIHKIGDVSVHQTDNIIVSAFVSTKMVGLLSNYNLFISTVSSCINVLFNSVTGSLGNLVATESKEYQYIIFKRYRFIGFWFFGFTSIALGILMTPFITLWIGKKMVVAPVVVNLLVVDYYMIGQRVCLNNIKSAAGVYEPDKYVALVQAIVNLIASIGLVKVIGLPGVYWGTLIQGTLSSVLKPILSYKILFNRSSKYYFIDSFKYLSAVVAVYGICYSLQKIVMSQITIVSFGIMIIIVVIVPNIIFAMLFFRREEFKYLLSLIKKSLKKKK</sequence>
<dbReference type="PANTHER" id="PTHR30250:SF26">
    <property type="entry name" value="PSMA PROTEIN"/>
    <property type="match status" value="1"/>
</dbReference>
<evidence type="ECO:0000256" key="5">
    <source>
        <dbReference type="ARBA" id="ARBA00023136"/>
    </source>
</evidence>
<dbReference type="InterPro" id="IPR050833">
    <property type="entry name" value="Poly_Biosynth_Transport"/>
</dbReference>
<feature type="transmembrane region" description="Helical" evidence="6">
    <location>
        <begin position="12"/>
        <end position="35"/>
    </location>
</feature>
<proteinExistence type="predicted"/>
<feature type="transmembrane region" description="Helical" evidence="6">
    <location>
        <begin position="310"/>
        <end position="334"/>
    </location>
</feature>
<feature type="transmembrane region" description="Helical" evidence="6">
    <location>
        <begin position="91"/>
        <end position="112"/>
    </location>
</feature>
<evidence type="ECO:0008006" key="9">
    <source>
        <dbReference type="Google" id="ProtNLM"/>
    </source>
</evidence>
<reference evidence="7 8" key="1">
    <citation type="submission" date="2015-09" db="EMBL/GenBank/DDBJ databases">
        <authorList>
            <consortium name="Pathogen Informatics"/>
        </authorList>
    </citation>
    <scope>NUCLEOTIDE SEQUENCE [LARGE SCALE GENOMIC DNA]</scope>
    <source>
        <strain evidence="7 8">2789STDY5608851</strain>
    </source>
</reference>
<evidence type="ECO:0000256" key="2">
    <source>
        <dbReference type="ARBA" id="ARBA00022475"/>
    </source>
</evidence>
<dbReference type="InterPro" id="IPR002797">
    <property type="entry name" value="Polysacc_synth"/>
</dbReference>
<keyword evidence="2" id="KW-1003">Cell membrane</keyword>
<dbReference type="PANTHER" id="PTHR30250">
    <property type="entry name" value="PST FAMILY PREDICTED COLANIC ACID TRANSPORTER"/>
    <property type="match status" value="1"/>
</dbReference>
<evidence type="ECO:0000256" key="4">
    <source>
        <dbReference type="ARBA" id="ARBA00022989"/>
    </source>
</evidence>
<feature type="transmembrane region" description="Helical" evidence="6">
    <location>
        <begin position="464"/>
        <end position="487"/>
    </location>
</feature>
<feature type="transmembrane region" description="Helical" evidence="6">
    <location>
        <begin position="155"/>
        <end position="178"/>
    </location>
</feature>
<organism evidence="7 8">
    <name type="scientific">Dorea longicatena</name>
    <dbReference type="NCBI Taxonomy" id="88431"/>
    <lineage>
        <taxon>Bacteria</taxon>
        <taxon>Bacillati</taxon>
        <taxon>Bacillota</taxon>
        <taxon>Clostridia</taxon>
        <taxon>Lachnospirales</taxon>
        <taxon>Lachnospiraceae</taxon>
        <taxon>Dorea</taxon>
    </lineage>
</organism>
<evidence type="ECO:0000256" key="3">
    <source>
        <dbReference type="ARBA" id="ARBA00022692"/>
    </source>
</evidence>
<dbReference type="Proteomes" id="UP000095380">
    <property type="component" value="Unassembled WGS sequence"/>
</dbReference>
<gene>
    <name evidence="7" type="ORF">ERS852408_02787</name>
</gene>
<name>A0A174HAV6_9FIRM</name>
<feature type="transmembrane region" description="Helical" evidence="6">
    <location>
        <begin position="340"/>
        <end position="356"/>
    </location>
</feature>
<protein>
    <recommendedName>
        <fullName evidence="9">Polysaccharide biosynthesis protein</fullName>
    </recommendedName>
</protein>
<feature type="transmembrane region" description="Helical" evidence="6">
    <location>
        <begin position="184"/>
        <end position="204"/>
    </location>
</feature>
<dbReference type="Pfam" id="PF01943">
    <property type="entry name" value="Polysacc_synt"/>
    <property type="match status" value="1"/>
</dbReference>
<keyword evidence="4 6" id="KW-1133">Transmembrane helix</keyword>
<dbReference type="RefSeq" id="WP_055195786.1">
    <property type="nucleotide sequence ID" value="NZ_CAXSPU010000028.1"/>
</dbReference>
<feature type="transmembrane region" description="Helical" evidence="6">
    <location>
        <begin position="438"/>
        <end position="458"/>
    </location>
</feature>
<feature type="transmembrane region" description="Helical" evidence="6">
    <location>
        <begin position="124"/>
        <end position="143"/>
    </location>
</feature>
<evidence type="ECO:0000256" key="6">
    <source>
        <dbReference type="SAM" id="Phobius"/>
    </source>
</evidence>
<evidence type="ECO:0000313" key="7">
    <source>
        <dbReference type="EMBL" id="CUO71391.1"/>
    </source>
</evidence>
<evidence type="ECO:0000256" key="1">
    <source>
        <dbReference type="ARBA" id="ARBA00004651"/>
    </source>
</evidence>
<evidence type="ECO:0000313" key="8">
    <source>
        <dbReference type="Proteomes" id="UP000095380"/>
    </source>
</evidence>
<dbReference type="AlphaFoldDB" id="A0A174HAV6"/>
<dbReference type="EMBL" id="CYYM01000028">
    <property type="protein sequence ID" value="CUO71391.1"/>
    <property type="molecule type" value="Genomic_DNA"/>
</dbReference>
<comment type="subcellular location">
    <subcellularLocation>
        <location evidence="1">Cell membrane</location>
        <topology evidence="1">Multi-pass membrane protein</topology>
    </subcellularLocation>
</comment>
<keyword evidence="3 6" id="KW-0812">Transmembrane</keyword>
<accession>A0A174HAV6</accession>
<feature type="transmembrane region" description="Helical" evidence="6">
    <location>
        <begin position="47"/>
        <end position="70"/>
    </location>
</feature>
<dbReference type="GO" id="GO:0005886">
    <property type="term" value="C:plasma membrane"/>
    <property type="evidence" value="ECO:0007669"/>
    <property type="project" value="UniProtKB-SubCell"/>
</dbReference>
<feature type="transmembrane region" description="Helical" evidence="6">
    <location>
        <begin position="377"/>
        <end position="397"/>
    </location>
</feature>
<keyword evidence="5 6" id="KW-0472">Membrane</keyword>